<dbReference type="PANTHER" id="PTHR34478:SF2">
    <property type="entry name" value="MEMBRANE PROTEIN"/>
    <property type="match status" value="1"/>
</dbReference>
<dbReference type="Pfam" id="PF04011">
    <property type="entry name" value="LemA"/>
    <property type="match status" value="1"/>
</dbReference>
<dbReference type="EMBL" id="PIUM01000001">
    <property type="protein sequence ID" value="PKU26342.1"/>
    <property type="molecule type" value="Genomic_DNA"/>
</dbReference>
<evidence type="ECO:0000313" key="6">
    <source>
        <dbReference type="EMBL" id="PKU26342.1"/>
    </source>
</evidence>
<proteinExistence type="inferred from homology"/>
<keyword evidence="7" id="KW-1185">Reference proteome</keyword>
<dbReference type="InterPro" id="IPR007156">
    <property type="entry name" value="MamQ_LemA"/>
</dbReference>
<name>A0A2N3Q123_9PROT</name>
<evidence type="ECO:0000256" key="5">
    <source>
        <dbReference type="ARBA" id="ARBA00023136"/>
    </source>
</evidence>
<sequence length="203" mass="22371">MIGSVAGASRASRIAFLVPLLCLFLAGCGVNSIPTYEEQAKAKWSEVLNQYQRRADLIPNLVETVKGFAKQESSVFEAVTVARAQASAIQVNASTITDPEAFKKFQAAQGQLSGALGRLLAVSESYPDLKSNQNFLALQSQLEGTENRISVARRDYIEAVRLYNTELTTFPGRIWASILYSSKKPMEEFTVSEEAKRLPQVKF</sequence>
<gene>
    <name evidence="6" type="ORF">CWS72_00365</name>
</gene>
<evidence type="ECO:0000313" key="7">
    <source>
        <dbReference type="Proteomes" id="UP000233293"/>
    </source>
</evidence>
<dbReference type="GO" id="GO:0016020">
    <property type="term" value="C:membrane"/>
    <property type="evidence" value="ECO:0007669"/>
    <property type="project" value="UniProtKB-SubCell"/>
</dbReference>
<accession>A0A2N3Q123</accession>
<dbReference type="OrthoDB" id="9804152at2"/>
<keyword evidence="5" id="KW-0472">Membrane</keyword>
<keyword evidence="3" id="KW-0812">Transmembrane</keyword>
<protein>
    <submittedName>
        <fullName evidence="6">LemA family protein</fullName>
    </submittedName>
</protein>
<dbReference type="SUPFAM" id="SSF140478">
    <property type="entry name" value="LemA-like"/>
    <property type="match status" value="1"/>
</dbReference>
<evidence type="ECO:0000256" key="1">
    <source>
        <dbReference type="ARBA" id="ARBA00004167"/>
    </source>
</evidence>
<organism evidence="6 7">
    <name type="scientific">Telmatospirillum siberiense</name>
    <dbReference type="NCBI Taxonomy" id="382514"/>
    <lineage>
        <taxon>Bacteria</taxon>
        <taxon>Pseudomonadati</taxon>
        <taxon>Pseudomonadota</taxon>
        <taxon>Alphaproteobacteria</taxon>
        <taxon>Rhodospirillales</taxon>
        <taxon>Rhodospirillaceae</taxon>
        <taxon>Telmatospirillum</taxon>
    </lineage>
</organism>
<evidence type="ECO:0000256" key="3">
    <source>
        <dbReference type="ARBA" id="ARBA00022692"/>
    </source>
</evidence>
<comment type="similarity">
    <text evidence="2">Belongs to the LemA family.</text>
</comment>
<dbReference type="RefSeq" id="WP_101248572.1">
    <property type="nucleotide sequence ID" value="NZ_PIUM01000001.1"/>
</dbReference>
<reference evidence="7" key="1">
    <citation type="submission" date="2017-12" db="EMBL/GenBank/DDBJ databases">
        <title>Draft genome sequence of Telmatospirillum siberiense 26-4b1T, an acidotolerant peatland alphaproteobacterium potentially involved in sulfur cycling.</title>
        <authorList>
            <person name="Hausmann B."/>
            <person name="Pjevac P."/>
            <person name="Schreck K."/>
            <person name="Herbold C.W."/>
            <person name="Daims H."/>
            <person name="Wagner M."/>
            <person name="Pester M."/>
            <person name="Loy A."/>
        </authorList>
    </citation>
    <scope>NUCLEOTIDE SEQUENCE [LARGE SCALE GENOMIC DNA]</scope>
    <source>
        <strain evidence="7">26-4b1</strain>
    </source>
</reference>
<comment type="caution">
    <text evidence="6">The sequence shown here is derived from an EMBL/GenBank/DDBJ whole genome shotgun (WGS) entry which is preliminary data.</text>
</comment>
<dbReference type="PANTHER" id="PTHR34478">
    <property type="entry name" value="PROTEIN LEMA"/>
    <property type="match status" value="1"/>
</dbReference>
<dbReference type="Gene3D" id="1.20.1440.20">
    <property type="entry name" value="LemA-like domain"/>
    <property type="match status" value="1"/>
</dbReference>
<dbReference type="InterPro" id="IPR023353">
    <property type="entry name" value="LemA-like_dom_sf"/>
</dbReference>
<keyword evidence="4" id="KW-1133">Transmembrane helix</keyword>
<comment type="subcellular location">
    <subcellularLocation>
        <location evidence="1">Membrane</location>
        <topology evidence="1">Single-pass membrane protein</topology>
    </subcellularLocation>
</comment>
<dbReference type="Proteomes" id="UP000233293">
    <property type="component" value="Unassembled WGS sequence"/>
</dbReference>
<evidence type="ECO:0000256" key="2">
    <source>
        <dbReference type="ARBA" id="ARBA00008854"/>
    </source>
</evidence>
<dbReference type="AlphaFoldDB" id="A0A2N3Q123"/>
<evidence type="ECO:0000256" key="4">
    <source>
        <dbReference type="ARBA" id="ARBA00022989"/>
    </source>
</evidence>